<gene>
    <name evidence="2" type="ORF">EXJ73_21495</name>
</gene>
<dbReference type="AlphaFoldDB" id="A0A9X4LKR7"/>
<keyword evidence="1" id="KW-1133">Transmembrane helix</keyword>
<feature type="transmembrane region" description="Helical" evidence="1">
    <location>
        <begin position="120"/>
        <end position="140"/>
    </location>
</feature>
<feature type="transmembrane region" description="Helical" evidence="1">
    <location>
        <begin position="17"/>
        <end position="36"/>
    </location>
</feature>
<reference evidence="2" key="1">
    <citation type="submission" date="2019-02" db="EMBL/GenBank/DDBJ databases">
        <title>Draft genome of the type strain Pelomonas aquatica CCUG 52575T.</title>
        <authorList>
            <person name="Gomila M."/>
            <person name="Lalucat J."/>
        </authorList>
    </citation>
    <scope>NUCLEOTIDE SEQUENCE</scope>
    <source>
        <strain evidence="2">CCUG 52575</strain>
    </source>
</reference>
<keyword evidence="3" id="KW-1185">Reference proteome</keyword>
<dbReference type="InterPro" id="IPR046291">
    <property type="entry name" value="DUF6328"/>
</dbReference>
<accession>A0A9X4LKR7</accession>
<evidence type="ECO:0008006" key="4">
    <source>
        <dbReference type="Google" id="ProtNLM"/>
    </source>
</evidence>
<name>A0A9X4LKR7_9BURK</name>
<protein>
    <recommendedName>
        <fullName evidence="4">Sodium:proton antiporter</fullName>
    </recommendedName>
</protein>
<feature type="transmembrane region" description="Helical" evidence="1">
    <location>
        <begin position="48"/>
        <end position="68"/>
    </location>
</feature>
<dbReference type="Pfam" id="PF19853">
    <property type="entry name" value="DUF6328"/>
    <property type="match status" value="1"/>
</dbReference>
<evidence type="ECO:0000256" key="1">
    <source>
        <dbReference type="SAM" id="Phobius"/>
    </source>
</evidence>
<evidence type="ECO:0000313" key="3">
    <source>
        <dbReference type="Proteomes" id="UP001152766"/>
    </source>
</evidence>
<comment type="caution">
    <text evidence="2">The sequence shown here is derived from an EMBL/GenBank/DDBJ whole genome shotgun (WGS) entry which is preliminary data.</text>
</comment>
<dbReference type="Proteomes" id="UP001152766">
    <property type="component" value="Unassembled WGS sequence"/>
</dbReference>
<proteinExistence type="predicted"/>
<keyword evidence="1" id="KW-0472">Membrane</keyword>
<feature type="transmembrane region" description="Helical" evidence="1">
    <location>
        <begin position="89"/>
        <end position="108"/>
    </location>
</feature>
<dbReference type="EMBL" id="SGUG01000050">
    <property type="protein sequence ID" value="MDG0865038.1"/>
    <property type="molecule type" value="Genomic_DNA"/>
</dbReference>
<sequence>MDDDDGDLTDMLGELRVLLPTAQLLSAFLIAVPFAPGFRSIVQAEKNVFLATFMLSVAALVLFTAPAVQHRLMRPLRQRANFKARASRQMLVGAALLAIALVLATQFVLSEVLGHMVGNIAAACIGALIGAMWLLVPLTWNRRQAA</sequence>
<organism evidence="2 3">
    <name type="scientific">Pelomonas aquatica</name>
    <dbReference type="NCBI Taxonomy" id="431058"/>
    <lineage>
        <taxon>Bacteria</taxon>
        <taxon>Pseudomonadati</taxon>
        <taxon>Pseudomonadota</taxon>
        <taxon>Betaproteobacteria</taxon>
        <taxon>Burkholderiales</taxon>
        <taxon>Sphaerotilaceae</taxon>
        <taxon>Roseateles</taxon>
    </lineage>
</organism>
<keyword evidence="1" id="KW-0812">Transmembrane</keyword>
<evidence type="ECO:0000313" key="2">
    <source>
        <dbReference type="EMBL" id="MDG0865038.1"/>
    </source>
</evidence>